<keyword evidence="4 8" id="KW-0548">Nucleotidyltransferase</keyword>
<dbReference type="GeneID" id="32884500"/>
<comment type="function">
    <text evidence="8">DNA-dependent RNA polymerase catalyzes the transcription of DNA into RNA using the four ribonucleoside triphosphates as substrates.</text>
</comment>
<geneLocation type="chloroplast" evidence="12"/>
<gene>
    <name evidence="8 12" type="primary">rpoC2</name>
</gene>
<feature type="domain" description="RNA polymerase Rpb1" evidence="11">
    <location>
        <begin position="217"/>
        <end position="294"/>
    </location>
</feature>
<sequence>MFTKKKYEFHFCTKSNSFGFKIKIQKHQDFRFFLLNLQQNCKISNRLKPLFASSDSSFSTSFFYQKISFKSTFCSLQSFYFLRQTPFSVVKNKVKNSVYQAKKRSPFHSKIMLNHQLHSLNGLIDSRENNQNFFFNRAFDKNRLKALISWSVFSFGENKTINLVEKLKSIGYSYATKAGISLSIDDLKIPSSKNEFLYQAEYGLDFLNQQVNKGHLTSIEYFSKVIETWNKTSESLKEEVIANFRKNDELNPVFLMAFSGARGNMSQVRQLTSMRGLMSDPQGKIINFPIQSNFREGLTLTEYIISCYGARKGVVDTALRTATSGYLTRRLVDVAQHVIIRGFNCGTQKGIYLTDLKKGTKILLALKNRLLGRRLAEDIYDSKNELIATRNQEINAHLSVLIAKTKTHVLVRSPITCQEKDYVCQLCYGWSLATHRLVPSGEAVGIIAGQSIGEPGTQLTMRTFHTGGVFSGEVSAEIKAPVRGLVFFKTSIPGKVVRTMYGQMAFLTKQESLLFLNYEEIKEKNTNDEVTLKPLLESQKKEILKIPAYTLLFVKQNQLVEKDQILGEAFAFLAGQNQSVEAYQTLYSDLSGEIRFQRTKRIRKKKNYLAPIEKEDFLKTNIRKRKKGKNILNSSASTSMGEFWVLSAQKQTVLEPTNLIVKPGDYLHQNATIYLSKTYPALLASFNFFKKPSFLTSVNQTGQAAFFSSVPHFSLSSTVQGKNHEEKFLPLWSSTNSGSKKKKLKFEPWVPTKSSLFFYDFGHFLALKALKQNSFCSLNNFSSKKLFKKGNSFLRPTNFCTKKNSRFKLTGEKSKLKYENSFSSKKLNLSVTNLQKFSFLNSNFLFTEIFSNQSFSVKSHFKKEGLGLKTKLKSILFLPETETQKVSSLETKKTDAILNSKLNTLENFKLHQIGFLPLFKTPTGGFIAMKRKCFTTFQSKFKISALFLLPQFKLEKKNFFEFFEQNKPRFSVATLHFEFFEPFTVFNLQQTPPLRFVVIGKTMKLRSNLFGKKSDSLSEFVDNLSFPFIEKTKTKLKNENFSLKFIKANSQTTQFSNQILSDENREKNEKRGLRNKAKKQVPQQNKNRQRESLLFSEKEKFLRCWLCLTKQRPKVKGFAFWEKTRLKSSVSPLHHACEAIINHLIIPNKCKNQIFWLKPKNSLLVNVKAKINTFYFKNKKKYTDLKKSTLNNLPKTNNLITVYSFSANHFIGLKKRNFSKQPFRRKAIGKSLRVFYPAPICTNTSVEHLNQKQIVIPQRKTSSALSAHRSYKVKSFNYFFTTQNSKAMNDNKFLAVSQIGLLLNSEKKNKTIKKTSQAFNNKFFKISQSWTVQKGDDFKNQLEKQMIQFSSPFKKKRKTLKQILPLTNLGIPVLNCANSLFWFSKEQKVLNPNLSVLDFLTPLQNKSEIHFGKRVDISQRYKLKNLILSYSEKPIKHFNVFNFSNFFKVSRFICPTSFTFLQNFVPQLKIKKTDRNLKNSFLFFSLAKNKNLATQNAKNLLSIKIKCVEKNRKLKHKNIVLNLDTKKSSNTVIKDFEKICLKLQLLSLPVLLLCKTEPTKLDSQSEVFVEVNKPFSRLVNTFSYNENLSKTQNSSQQKRTIFANTNSKVLLSLSNYQILRNYKNRSFDLLTHLTKPNLLNYSPVFNSFLNSALFLNTGLLKKKFLFEKLKLLTANSNKEPLLPCFILFKNNYFKFTISFAFFKKKDQRNYSNSLILVKKKHRGFLVKGLTVFHNTFTAQSKNISKTQESVGAVSTLFDFCLQRKTTTRFIAERFQPSRGNSFFALTKKFFPTKKSQDILGTKLSLEEKSKDLMKQFFPVTPMFFYVTKKSVFFRREKKVKFFCLEKSKNNLKVSNRNFQNSFLTTWFENKNEYENILETLKFQIEILNTENQFFLSENFLNCFDKTKLVSTLQGVSLSFIIPENLNYYQQLLSSPINCLIRKKILKNSLTSYVASFAATVSERDKAKATQKSENFLQSTTELAKVETLSFPSIDINKKSGWFEKEKVFKISTHYLNYADIIIENKKFNFLFFDLLMTIFFFINKNDFSNKFSFSEKGSLPCNFSFLSFLIISPFFCDLVLQIHTKKHLHKKNENFSILSLKSLSHLTKQNQLPTKMQFSRLNSSSLLSTKRLKLLHSFQSDISTLRQIKQGKANLLKIYTPKTVLIEKDNITTLDRDVRTAVSLNKKAESRLAKFNKIKEKKNQFFVQERALIAKKKGGRFSKVFLNFDKVLIMHTNIKNFRFQKQSTLSKIITESNGLLTICPGWLFTNVFSNQTFVKHNNIQLPGNFIIDDIAFGNYVTLTRFLPVRFQNHFYQLQTHVNFWLKTIKTFSFNKTRCFAFLPQNETVLLVTSSRQKEPFASQPNQSKRLTETNSLLNKSCFSRLILSSRKTKNSNLVREKKQSFSFFLAKSKKVNFLNNKSFSLTFEKEFLFASELDKFELFFNIIKTNLLHLNFCYHQEIRCTKFMPNAVNRFAKTFSLRSAVILAKKSKKLTSNDESFLSLCKKMNINNSSLKKAFGKQKAQKMKSYQKIGKKLFILHPSSFLKSRFENSLKNLSYSKFIFLAQQQTTVSSTFFKDIKKPIYKKQKTQASKSNFFTFFDKTNLISPHNKKISLFKKVFILKEFLSFFFTSLIVFSGKTEFNLMNNKTPSFSNYPLKNKLLSPQNLFFSFTNGKNSLLPSRLFKTIAGVETGIYKSIKKKLVGFLNSKMQSNEQDVFFNSNYCLQRQLFVTLLRNFVIQIKKQNSSFFVSSKWQDQNFVSMLFTFHPKGESKSLTFTYKVKAGWNFVRQSQQNSYKHEKFFPLRKKVEKNFLPSAKSMGKTTLFLPETHLIIVPMGAGIEMQKLTGMRSSGFYINQNQKTEYETKIFLDLVYQTKYQRTDTKSTSEIYKTNKQIINNYCRLGNFKTLKFPGFFDQAIINYSVLKFLPNFFKIHYVFLQKKENKKTRVPLLKTLEFQFNKNTRFKPKLLLLGKTKALVKKNLPFTGDNKSQVVRFIEKPLNQGVLSFESLKAFSFFSTVNKTLVFVQKATQYATGNSKNYKKKMYQLLDTSNLLKQNLLEESKNTGSKYTGIVNSVLFARNSRLTKGFRFTNSVGQESLSSLNPSLLQKKQTVSKLVEYKIQPILQIQWTFFNSSLLKKKQQQKYIFDLKEKVIFSPSRYTKTKKWIRYYRTQRGQNIKIRDLEPKEIRIDFFDNGKRKFYPTNFKNRELIFKNLDFYKKHIVEKTVKSFSRSKNSQIFHNQKIRLTFSRKKLANHHFNSGFMPFITHNKPINLIQFHFNIPEPVENPLSFLFLYNVNPLKSELFQHGFKKTSKLLLKNLGFQVMFPLLPNFGSSRKPTSVLPSEIKNSFGNNLTNQVKGLSSLQGEVFFVTETFPLKLVDLSVLKKSTPELRLLTDLDLLSFEIQKPNTRLGNVFNEELKQIKQTNKKKEKLQVSVGEFVRYGKEVLSNVGLNQSGQILLLQSNKIVLRYAKPFLLSSGGICNLVEGDFITYQAPLLTLKYKTLKTEDIVQGIPKIEQLFEARQNLERESGIPHLLRKKFLFYKNLYPKQKAVQKSIEFIQHYIIDGIQTVYQSQGVTISDKHVEIIVKQMTCKVKILDPGVSGLLRGDIVYLNVIELANSEIQRNNINYQGFRINKKKAEYEPVVLGISKAALTIRGFISAASFQETIKILTKAAIFRRSDFLRGLKENVILGHLIPSGTGADFFRIRNT</sequence>
<feature type="binding site" evidence="8">
    <location>
        <position position="427"/>
    </location>
    <ligand>
        <name>Zn(2+)</name>
        <dbReference type="ChEBI" id="CHEBI:29105"/>
    </ligand>
</feature>
<proteinExistence type="inferred from homology"/>
<dbReference type="PANTHER" id="PTHR19376:SF68">
    <property type="entry name" value="DNA-DIRECTED RNA POLYMERASE SUBUNIT BETA"/>
    <property type="match status" value="1"/>
</dbReference>
<evidence type="ECO:0000256" key="9">
    <source>
        <dbReference type="SAM" id="MobiDB-lite"/>
    </source>
</evidence>
<protein>
    <recommendedName>
        <fullName evidence="8">DNA-directed RNA polymerase subunit beta''</fullName>
        <ecNumber evidence="8">2.7.7.6</ecNumber>
    </recommendedName>
    <alternativeName>
        <fullName evidence="8">PEP</fullName>
    </alternativeName>
    <alternativeName>
        <fullName evidence="8">Plastid-encoded RNA polymerase subunit beta''</fullName>
        <shortName evidence="8">RNA polymerase subunit beta''</shortName>
    </alternativeName>
</protein>
<dbReference type="SUPFAM" id="SSF64484">
    <property type="entry name" value="beta and beta-prime subunits of DNA dependent RNA-polymerase"/>
    <property type="match status" value="1"/>
</dbReference>
<comment type="similarity">
    <text evidence="8">Belongs to the RNA polymerase beta' chain family. RpoC2 subfamily.</text>
</comment>
<dbReference type="InterPro" id="IPR042102">
    <property type="entry name" value="RNA_pol_Rpb1_3_sf"/>
</dbReference>
<evidence type="ECO:0000256" key="8">
    <source>
        <dbReference type="HAMAP-Rule" id="MF_01324"/>
    </source>
</evidence>
<comment type="catalytic activity">
    <reaction evidence="8">
        <text>RNA(n) + a ribonucleoside 5'-triphosphate = RNA(n+1) + diphosphate</text>
        <dbReference type="Rhea" id="RHEA:21248"/>
        <dbReference type="Rhea" id="RHEA-COMP:14527"/>
        <dbReference type="Rhea" id="RHEA-COMP:17342"/>
        <dbReference type="ChEBI" id="CHEBI:33019"/>
        <dbReference type="ChEBI" id="CHEBI:61557"/>
        <dbReference type="ChEBI" id="CHEBI:140395"/>
        <dbReference type="EC" id="2.7.7.6"/>
    </reaction>
</comment>
<keyword evidence="7 8" id="KW-0804">Transcription</keyword>
<dbReference type="HAMAP" id="MF_01324">
    <property type="entry name" value="RNApol_bact_RpoC2"/>
    <property type="match status" value="1"/>
</dbReference>
<dbReference type="EC" id="2.7.7.6" evidence="8"/>
<dbReference type="Gene3D" id="1.10.132.30">
    <property type="match status" value="1"/>
</dbReference>
<comment type="subunit">
    <text evidence="8">In plastids the minimal PEP RNA polymerase catalytic core is composed of four subunits: alpha, beta, beta', and beta''. When a (nuclear-encoded) sigma factor is associated with the core the holoenzyme is formed, which can initiate transcription.</text>
</comment>
<dbReference type="RefSeq" id="YP_009367839.1">
    <property type="nucleotide sequence ID" value="NC_034714.1"/>
</dbReference>
<evidence type="ECO:0000256" key="6">
    <source>
        <dbReference type="ARBA" id="ARBA00022833"/>
    </source>
</evidence>
<dbReference type="Gene3D" id="1.10.274.100">
    <property type="entry name" value="RNA polymerase Rpb1, domain 3"/>
    <property type="match status" value="1"/>
</dbReference>
<feature type="binding site" evidence="8">
    <location>
        <position position="417"/>
    </location>
    <ligand>
        <name>Zn(2+)</name>
        <dbReference type="ChEBI" id="CHEBI:29105"/>
    </ligand>
</feature>
<evidence type="ECO:0000256" key="5">
    <source>
        <dbReference type="ARBA" id="ARBA00022723"/>
    </source>
</evidence>
<reference evidence="12" key="1">
    <citation type="journal article" date="2017" name="Sci. Rep.">
        <title>Divergent copies of the large inverted repeat in the chloroplast genomes of ulvophycean green algae.</title>
        <authorList>
            <person name="Turmel M."/>
            <person name="Otis C."/>
            <person name="Lemieux C."/>
        </authorList>
    </citation>
    <scope>NUCLEOTIDE SEQUENCE</scope>
</reference>
<dbReference type="GO" id="GO:0006351">
    <property type="term" value="P:DNA-templated transcription"/>
    <property type="evidence" value="ECO:0007669"/>
    <property type="project" value="UniProtKB-UniRule"/>
</dbReference>
<feature type="compositionally biased region" description="Basic and acidic residues" evidence="9">
    <location>
        <begin position="1062"/>
        <end position="1072"/>
    </location>
</feature>
<feature type="region of interest" description="Disordered" evidence="9">
    <location>
        <begin position="1057"/>
        <end position="1089"/>
    </location>
</feature>
<dbReference type="Pfam" id="PF05000">
    <property type="entry name" value="RNA_pol_Rpb1_4"/>
    <property type="match status" value="1"/>
</dbReference>
<keyword evidence="12" id="KW-0150">Chloroplast</keyword>
<evidence type="ECO:0000256" key="4">
    <source>
        <dbReference type="ARBA" id="ARBA00022695"/>
    </source>
</evidence>
<keyword evidence="2 12" id="KW-0934">Plastid</keyword>
<dbReference type="InterPro" id="IPR045867">
    <property type="entry name" value="DNA-dir_RpoC_beta_prime"/>
</dbReference>
<accession>A0A1W6EHH7</accession>
<dbReference type="InterPro" id="IPR007083">
    <property type="entry name" value="RNA_pol_Rpb1_4"/>
</dbReference>
<evidence type="ECO:0000256" key="2">
    <source>
        <dbReference type="ARBA" id="ARBA00022640"/>
    </source>
</evidence>
<evidence type="ECO:0000256" key="1">
    <source>
        <dbReference type="ARBA" id="ARBA00022478"/>
    </source>
</evidence>
<dbReference type="NCBIfam" id="TIGR02388">
    <property type="entry name" value="rpoC2_cyan"/>
    <property type="match status" value="1"/>
</dbReference>
<dbReference type="InterPro" id="IPR038120">
    <property type="entry name" value="Rpb1_funnel_sf"/>
</dbReference>
<dbReference type="Gene3D" id="1.10.150.390">
    <property type="match status" value="1"/>
</dbReference>
<dbReference type="GO" id="GO:0003899">
    <property type="term" value="F:DNA-directed RNA polymerase activity"/>
    <property type="evidence" value="ECO:0007669"/>
    <property type="project" value="UniProtKB-UniRule"/>
</dbReference>
<dbReference type="InterPro" id="IPR012756">
    <property type="entry name" value="DNA-dir_RpoC2_beta_pp"/>
</dbReference>
<organism evidence="12">
    <name type="scientific">Hazenia capsulata</name>
    <dbReference type="NCBI Taxonomy" id="2202518"/>
    <lineage>
        <taxon>Eukaryota</taxon>
        <taxon>Viridiplantae</taxon>
        <taxon>Chlorophyta</taxon>
        <taxon>core chlorophytes</taxon>
        <taxon>Ulvophyceae</taxon>
        <taxon>OUU clade</taxon>
        <taxon>Ulotrichales</taxon>
        <taxon>Hazeniaceae</taxon>
        <taxon>Hazenia</taxon>
    </lineage>
</organism>
<keyword evidence="6 8" id="KW-0862">Zinc</keyword>
<evidence type="ECO:0000256" key="7">
    <source>
        <dbReference type="ARBA" id="ARBA00023163"/>
    </source>
</evidence>
<evidence type="ECO:0000256" key="3">
    <source>
        <dbReference type="ARBA" id="ARBA00022679"/>
    </source>
</evidence>
<dbReference type="GO" id="GO:0009507">
    <property type="term" value="C:chloroplast"/>
    <property type="evidence" value="ECO:0007669"/>
    <property type="project" value="UniProtKB-SubCell"/>
</dbReference>
<dbReference type="GO" id="GO:0000428">
    <property type="term" value="C:DNA-directed RNA polymerase complex"/>
    <property type="evidence" value="ECO:0007669"/>
    <property type="project" value="UniProtKB-KW"/>
</dbReference>
<keyword evidence="1 8" id="KW-0240">DNA-directed RNA polymerase</keyword>
<keyword evidence="5 8" id="KW-0479">Metal-binding</keyword>
<comment type="subcellular location">
    <subcellularLocation>
        <location evidence="8">Plastid</location>
        <location evidence="8">Chloroplast</location>
    </subcellularLocation>
</comment>
<feature type="domain" description="RNA polymerase Rpb1" evidence="10">
    <location>
        <begin position="3558"/>
        <end position="3608"/>
    </location>
</feature>
<evidence type="ECO:0000313" key="12">
    <source>
        <dbReference type="EMBL" id="ARK14874.1"/>
    </source>
</evidence>
<keyword evidence="3 8" id="KW-0808">Transferase</keyword>
<evidence type="ECO:0000259" key="11">
    <source>
        <dbReference type="Pfam" id="PF05000"/>
    </source>
</evidence>
<comment type="cofactor">
    <cofactor evidence="8">
        <name>Zn(2+)</name>
        <dbReference type="ChEBI" id="CHEBI:29105"/>
    </cofactor>
    <text evidence="8">Binds 1 Zn(2+) ion per subunit.</text>
</comment>
<name>A0A1W6EHH7_9CHLO</name>
<evidence type="ECO:0000259" key="10">
    <source>
        <dbReference type="Pfam" id="PF04998"/>
    </source>
</evidence>
<dbReference type="Gene3D" id="1.10.1790.20">
    <property type="match status" value="1"/>
</dbReference>
<dbReference type="GO" id="GO:0003677">
    <property type="term" value="F:DNA binding"/>
    <property type="evidence" value="ECO:0007669"/>
    <property type="project" value="UniProtKB-UniRule"/>
</dbReference>
<dbReference type="PANTHER" id="PTHR19376">
    <property type="entry name" value="DNA-DIRECTED RNA POLYMERASE"/>
    <property type="match status" value="1"/>
</dbReference>
<feature type="domain" description="RNA polymerase Rpb1" evidence="10">
    <location>
        <begin position="297"/>
        <end position="654"/>
    </location>
</feature>
<dbReference type="InterPro" id="IPR007081">
    <property type="entry name" value="RNA_pol_Rpb1_5"/>
</dbReference>
<dbReference type="GO" id="GO:0008270">
    <property type="term" value="F:zinc ion binding"/>
    <property type="evidence" value="ECO:0007669"/>
    <property type="project" value="UniProtKB-UniRule"/>
</dbReference>
<feature type="binding site" evidence="8">
    <location>
        <position position="424"/>
    </location>
    <ligand>
        <name>Zn(2+)</name>
        <dbReference type="ChEBI" id="CHEBI:29105"/>
    </ligand>
</feature>
<feature type="binding site" evidence="8">
    <location>
        <position position="345"/>
    </location>
    <ligand>
        <name>Zn(2+)</name>
        <dbReference type="ChEBI" id="CHEBI:29105"/>
    </ligand>
</feature>
<dbReference type="CDD" id="cd02655">
    <property type="entry name" value="RNAP_beta'_C"/>
    <property type="match status" value="1"/>
</dbReference>
<dbReference type="Pfam" id="PF04998">
    <property type="entry name" value="RNA_pol_Rpb1_5"/>
    <property type="match status" value="2"/>
</dbReference>
<dbReference type="EMBL" id="KY407661">
    <property type="protein sequence ID" value="ARK14874.1"/>
    <property type="molecule type" value="Genomic_DNA"/>
</dbReference>